<feature type="domain" description="Glycosyl transferase family 28 C-terminal" evidence="13">
    <location>
        <begin position="47"/>
        <end position="185"/>
    </location>
</feature>
<keyword evidence="6 12" id="KW-0328">Glycosyltransferase</keyword>
<evidence type="ECO:0000256" key="8">
    <source>
        <dbReference type="ARBA" id="ARBA00022824"/>
    </source>
</evidence>
<keyword evidence="7 12" id="KW-0808">Transferase</keyword>
<protein>
    <recommendedName>
        <fullName evidence="5 12">UDP-N-acetylglucosamine transferase subunit ALG13</fullName>
        <ecNumber evidence="4 12">2.4.1.141</ecNumber>
    </recommendedName>
    <alternativeName>
        <fullName evidence="10 12">Asparagine-linked glycosylation protein 13</fullName>
    </alternativeName>
</protein>
<dbReference type="PANTHER" id="PTHR12867">
    <property type="entry name" value="GLYCOSYL TRANSFERASE-RELATED"/>
    <property type="match status" value="1"/>
</dbReference>
<evidence type="ECO:0000256" key="6">
    <source>
        <dbReference type="ARBA" id="ARBA00022676"/>
    </source>
</evidence>
<dbReference type="OrthoDB" id="20273at2759"/>
<dbReference type="InterPro" id="IPR039042">
    <property type="entry name" value="Alg13-like"/>
</dbReference>
<evidence type="ECO:0000256" key="10">
    <source>
        <dbReference type="ARBA" id="ARBA00032061"/>
    </source>
</evidence>
<evidence type="ECO:0000256" key="11">
    <source>
        <dbReference type="ARBA" id="ARBA00048184"/>
    </source>
</evidence>
<evidence type="ECO:0000256" key="12">
    <source>
        <dbReference type="RuleBase" id="RU362128"/>
    </source>
</evidence>
<proteinExistence type="inferred from homology"/>
<keyword evidence="15" id="KW-1185">Reference proteome</keyword>
<reference evidence="15" key="1">
    <citation type="journal article" date="2016" name="Genome Announc.">
        <title>Genome sequences of three species of Hanseniaspora isolated from spontaneous wine fermentations.</title>
        <authorList>
            <person name="Sternes P.R."/>
            <person name="Lee D."/>
            <person name="Kutyna D.R."/>
            <person name="Borneman A.R."/>
        </authorList>
    </citation>
    <scope>NUCLEOTIDE SEQUENCE [LARGE SCALE GENOMIC DNA]</scope>
    <source>
        <strain evidence="15">AWRI3578</strain>
    </source>
</reference>
<comment type="caution">
    <text evidence="14">The sequence shown here is derived from an EMBL/GenBank/DDBJ whole genome shotgun (WGS) entry which is preliminary data.</text>
</comment>
<evidence type="ECO:0000256" key="1">
    <source>
        <dbReference type="ARBA" id="ARBA00004240"/>
    </source>
</evidence>
<name>A0A1E5RC60_9ASCO</name>
<dbReference type="Pfam" id="PF04101">
    <property type="entry name" value="Glyco_tran_28_C"/>
    <property type="match status" value="1"/>
</dbReference>
<dbReference type="Proteomes" id="UP000095605">
    <property type="component" value="Unassembled WGS sequence"/>
</dbReference>
<evidence type="ECO:0000313" key="14">
    <source>
        <dbReference type="EMBL" id="OEJ84475.1"/>
    </source>
</evidence>
<evidence type="ECO:0000256" key="3">
    <source>
        <dbReference type="ARBA" id="ARBA00011198"/>
    </source>
</evidence>
<evidence type="ECO:0000259" key="13">
    <source>
        <dbReference type="Pfam" id="PF04101"/>
    </source>
</evidence>
<comment type="catalytic activity">
    <reaction evidence="11">
        <text>an N-acetyl-alpha-D-glucosaminyl-diphospho-di-trans,poly-cis-dolichol + UDP-N-acetyl-alpha-D-glucosamine = an N,N'-diacetylchitobiosyl-diphospho-di-trans,poly-cis-dolichol + UDP + H(+)</text>
        <dbReference type="Rhea" id="RHEA:23380"/>
        <dbReference type="Rhea" id="RHEA-COMP:19507"/>
        <dbReference type="Rhea" id="RHEA-COMP:19510"/>
        <dbReference type="ChEBI" id="CHEBI:15378"/>
        <dbReference type="ChEBI" id="CHEBI:57269"/>
        <dbReference type="ChEBI" id="CHEBI:57705"/>
        <dbReference type="ChEBI" id="CHEBI:58223"/>
        <dbReference type="ChEBI" id="CHEBI:58427"/>
        <dbReference type="EC" id="2.4.1.141"/>
    </reaction>
</comment>
<dbReference type="Gene3D" id="3.40.50.2000">
    <property type="entry name" value="Glycogen Phosphorylase B"/>
    <property type="match status" value="1"/>
</dbReference>
<evidence type="ECO:0000256" key="4">
    <source>
        <dbReference type="ARBA" id="ARBA00012614"/>
    </source>
</evidence>
<dbReference type="PANTHER" id="PTHR12867:SF6">
    <property type="entry name" value="N-ACETYLGLUCOSAMINYLDIPHOSPHODOLICHOL N-ACETYLGLUCOSAMINYLTRANSFERASE"/>
    <property type="match status" value="1"/>
</dbReference>
<evidence type="ECO:0000256" key="9">
    <source>
        <dbReference type="ARBA" id="ARBA00024804"/>
    </source>
</evidence>
<sequence length="215" mass="24566">MEYNIYVTVGATIPFDGIVETLFDDSQENLFKHLATLHEKEKLTVNLVVQCGSTYQQLFSKYMNNQFKESTVDKQGKELIHILNTNDYRNKSISVNDKLRVNVIFFNLSTNINKLLSILNPNLVITHAGTGSLLDAMNIQNVKILTVVNTSLMNNHQLEIAVKFEEYGVVTCCKDLLEFKKEIQRGSVFTIKKETGKKEMTRGFNKSFNDDILLF</sequence>
<evidence type="ECO:0000256" key="2">
    <source>
        <dbReference type="ARBA" id="ARBA00006962"/>
    </source>
</evidence>
<dbReference type="GO" id="GO:0005783">
    <property type="term" value="C:endoplasmic reticulum"/>
    <property type="evidence" value="ECO:0007669"/>
    <property type="project" value="UniProtKB-SubCell"/>
</dbReference>
<dbReference type="EC" id="2.4.1.141" evidence="4 12"/>
<dbReference type="InterPro" id="IPR007235">
    <property type="entry name" value="Glyco_trans_28_C"/>
</dbReference>
<comment type="similarity">
    <text evidence="2 12">Belongs to the glycosyltransferase 28 family.</text>
</comment>
<accession>A0A1E5RC60</accession>
<keyword evidence="8 12" id="KW-0256">Endoplasmic reticulum</keyword>
<organism evidence="14 15">
    <name type="scientific">Hanseniaspora opuntiae</name>
    <dbReference type="NCBI Taxonomy" id="211096"/>
    <lineage>
        <taxon>Eukaryota</taxon>
        <taxon>Fungi</taxon>
        <taxon>Dikarya</taxon>
        <taxon>Ascomycota</taxon>
        <taxon>Saccharomycotina</taxon>
        <taxon>Saccharomycetes</taxon>
        <taxon>Saccharomycodales</taxon>
        <taxon>Saccharomycodaceae</taxon>
        <taxon>Hanseniaspora</taxon>
    </lineage>
</organism>
<dbReference type="GO" id="GO:0004577">
    <property type="term" value="F:N-acetylglucosaminyldiphosphodolichol N-acetylglucosaminyltransferase activity"/>
    <property type="evidence" value="ECO:0007669"/>
    <property type="project" value="UniProtKB-EC"/>
</dbReference>
<dbReference type="AlphaFoldDB" id="A0A1E5RC60"/>
<dbReference type="GO" id="GO:0006488">
    <property type="term" value="P:dolichol-linked oligosaccharide biosynthetic process"/>
    <property type="evidence" value="ECO:0007669"/>
    <property type="project" value="InterPro"/>
</dbReference>
<comment type="function">
    <text evidence="9 12">Involved in protein N-glycosylation. Essential for the second step of the dolichol-linked oligosaccharide pathway.</text>
</comment>
<dbReference type="EMBL" id="LPNL01000006">
    <property type="protein sequence ID" value="OEJ84475.1"/>
    <property type="molecule type" value="Genomic_DNA"/>
</dbReference>
<comment type="subunit">
    <text evidence="3 12">Heterodimer with ALG14 to form a functional enzyme.</text>
</comment>
<comment type="subcellular location">
    <subcellularLocation>
        <location evidence="1 12">Endoplasmic reticulum</location>
    </subcellularLocation>
</comment>
<gene>
    <name evidence="12" type="primary">ALG13</name>
    <name evidence="14" type="ORF">AWRI3578_g2586</name>
</gene>
<evidence type="ECO:0000256" key="7">
    <source>
        <dbReference type="ARBA" id="ARBA00022679"/>
    </source>
</evidence>
<evidence type="ECO:0000313" key="15">
    <source>
        <dbReference type="Proteomes" id="UP000095605"/>
    </source>
</evidence>
<evidence type="ECO:0000256" key="5">
    <source>
        <dbReference type="ARBA" id="ARBA00017468"/>
    </source>
</evidence>